<proteinExistence type="predicted"/>
<keyword evidence="2" id="KW-1185">Reference proteome</keyword>
<dbReference type="EMBL" id="JAYFUH010000101">
    <property type="protein sequence ID" value="MEA5667658.1"/>
    <property type="molecule type" value="Genomic_DNA"/>
</dbReference>
<sequence>VVAVPDAVARPGLPSYACRGCAFIVCRTAHEPALLHCGRSDAGRATKLVSSEMEVVWLFFVLFR</sequence>
<dbReference type="RefSeq" id="WP_323438579.1">
    <property type="nucleotide sequence ID" value="NZ_JAYFUH010000101.1"/>
</dbReference>
<evidence type="ECO:0000313" key="1">
    <source>
        <dbReference type="EMBL" id="MEA5667658.1"/>
    </source>
</evidence>
<organism evidence="1 2">
    <name type="scientific">Stenotrophomonas capsici</name>
    <dbReference type="NCBI Taxonomy" id="3110230"/>
    <lineage>
        <taxon>Bacteria</taxon>
        <taxon>Pseudomonadati</taxon>
        <taxon>Pseudomonadota</taxon>
        <taxon>Gammaproteobacteria</taxon>
        <taxon>Lysobacterales</taxon>
        <taxon>Lysobacteraceae</taxon>
        <taxon>Stenotrophomonas</taxon>
    </lineage>
</organism>
<protein>
    <submittedName>
        <fullName evidence="1">Uncharacterized protein</fullName>
    </submittedName>
</protein>
<comment type="caution">
    <text evidence="1">The sequence shown here is derived from an EMBL/GenBank/DDBJ whole genome shotgun (WGS) entry which is preliminary data.</text>
</comment>
<feature type="non-terminal residue" evidence="1">
    <location>
        <position position="1"/>
    </location>
</feature>
<accession>A0ABU5V478</accession>
<dbReference type="Proteomes" id="UP001301653">
    <property type="component" value="Unassembled WGS sequence"/>
</dbReference>
<name>A0ABU5V478_9GAMM</name>
<evidence type="ECO:0000313" key="2">
    <source>
        <dbReference type="Proteomes" id="UP001301653"/>
    </source>
</evidence>
<gene>
    <name evidence="1" type="ORF">VA603_08965</name>
</gene>
<reference evidence="1 2" key="1">
    <citation type="submission" date="2023-12" db="EMBL/GenBank/DDBJ databases">
        <title>Stenotrophomonas guangdongensis sp. nov., isolated from wilted pepper plants (Capsicum annuum).</title>
        <authorList>
            <person name="Qiu M."/>
            <person name="Li Y."/>
            <person name="Liu Q."/>
            <person name="Zhang X."/>
            <person name="Huang Y."/>
            <person name="Guo R."/>
            <person name="Hu M."/>
            <person name="Zhou J."/>
            <person name="Zhou X."/>
        </authorList>
    </citation>
    <scope>NUCLEOTIDE SEQUENCE [LARGE SCALE GENOMIC DNA]</scope>
    <source>
        <strain evidence="1 2">MH1</strain>
    </source>
</reference>